<evidence type="ECO:0000313" key="2">
    <source>
        <dbReference type="Proteomes" id="UP001396898"/>
    </source>
</evidence>
<name>A0ABR1SE30_9PEZI</name>
<accession>A0ABR1SE30</accession>
<comment type="caution">
    <text evidence="1">The sequence shown here is derived from an EMBL/GenBank/DDBJ whole genome shotgun (WGS) entry which is preliminary data.</text>
</comment>
<reference evidence="1 2" key="1">
    <citation type="submission" date="2023-01" db="EMBL/GenBank/DDBJ databases">
        <title>Analysis of 21 Apiospora genomes using comparative genomics revels a genus with tremendous synthesis potential of carbohydrate active enzymes and secondary metabolites.</title>
        <authorList>
            <person name="Sorensen T."/>
        </authorList>
    </citation>
    <scope>NUCLEOTIDE SEQUENCE [LARGE SCALE GENOMIC DNA]</scope>
    <source>
        <strain evidence="1 2">CBS 20057</strain>
    </source>
</reference>
<sequence>MDDPLLSGATHRQVREHFLSWGLNDLKTKLQPDIDPYEKYMSTGYYAPEYHRPRYQYCLVVDNLCLESFDQAEENDRFFPAVKLLSLQWWGQTIEEEEGVDGEVGPQIASYR</sequence>
<proteinExistence type="predicted"/>
<gene>
    <name evidence="1" type="ORF">PG991_006348</name>
</gene>
<dbReference type="Proteomes" id="UP001396898">
    <property type="component" value="Unassembled WGS sequence"/>
</dbReference>
<dbReference type="EMBL" id="JAQQWI010000007">
    <property type="protein sequence ID" value="KAK8029292.1"/>
    <property type="molecule type" value="Genomic_DNA"/>
</dbReference>
<evidence type="ECO:0000313" key="1">
    <source>
        <dbReference type="EMBL" id="KAK8029292.1"/>
    </source>
</evidence>
<keyword evidence="2" id="KW-1185">Reference proteome</keyword>
<organism evidence="1 2">
    <name type="scientific">Apiospora marii</name>
    <dbReference type="NCBI Taxonomy" id="335849"/>
    <lineage>
        <taxon>Eukaryota</taxon>
        <taxon>Fungi</taxon>
        <taxon>Dikarya</taxon>
        <taxon>Ascomycota</taxon>
        <taxon>Pezizomycotina</taxon>
        <taxon>Sordariomycetes</taxon>
        <taxon>Xylariomycetidae</taxon>
        <taxon>Amphisphaeriales</taxon>
        <taxon>Apiosporaceae</taxon>
        <taxon>Apiospora</taxon>
    </lineage>
</organism>
<protein>
    <submittedName>
        <fullName evidence="1">Uncharacterized protein</fullName>
    </submittedName>
</protein>